<sequence>MNPRPADHSKVCAYDRRSYHNICPTTHQPFYLCTVAAASHSTLLIVMENLPAASYPSLEEAFQAVKAFAKKNSYAVNRSMYKTNKAGTEVRKIWMKCAYGLAPKSRGSGLRRTSSCDSGNYVWRIKIIIGEHTGDNALEDPAAYATNRFLQPEQELQVTTMVKAGATPHVILATLRQDDPTTLLIGKDIYNTKQNVSRFDSIHFLKNRGYPQPLHLLGLIMQYFFSRQETVHRMGVDLSMLCLIVLKRQMFTTSFAKMRVPTYHVCFSPQSQPYPYRQYSQQTQCVE</sequence>
<evidence type="ECO:0000313" key="1">
    <source>
        <dbReference type="EMBL" id="KAI9920701.1"/>
    </source>
</evidence>
<dbReference type="EMBL" id="CM047580">
    <property type="protein sequence ID" value="KAI9920701.1"/>
    <property type="molecule type" value="Genomic_DNA"/>
</dbReference>
<comment type="caution">
    <text evidence="1">The sequence shown here is derived from an EMBL/GenBank/DDBJ whole genome shotgun (WGS) entry which is preliminary data.</text>
</comment>
<gene>
    <name evidence="1" type="ORF">PsorP6_000046</name>
</gene>
<reference evidence="1 2" key="1">
    <citation type="journal article" date="2022" name="bioRxiv">
        <title>The genome of the oomycete Peronosclerospora sorghi, a cosmopolitan pathogen of maize and sorghum, is inflated with dispersed pseudogenes.</title>
        <authorList>
            <person name="Fletcher K."/>
            <person name="Martin F."/>
            <person name="Isakeit T."/>
            <person name="Cavanaugh K."/>
            <person name="Magill C."/>
            <person name="Michelmore R."/>
        </authorList>
    </citation>
    <scope>NUCLEOTIDE SEQUENCE [LARGE SCALE GENOMIC DNA]</scope>
    <source>
        <strain evidence="1">P6</strain>
    </source>
</reference>
<keyword evidence="2" id="KW-1185">Reference proteome</keyword>
<organism evidence="1 2">
    <name type="scientific">Peronosclerospora sorghi</name>
    <dbReference type="NCBI Taxonomy" id="230839"/>
    <lineage>
        <taxon>Eukaryota</taxon>
        <taxon>Sar</taxon>
        <taxon>Stramenopiles</taxon>
        <taxon>Oomycota</taxon>
        <taxon>Peronosporomycetes</taxon>
        <taxon>Peronosporales</taxon>
        <taxon>Peronosporaceae</taxon>
        <taxon>Peronosclerospora</taxon>
    </lineage>
</organism>
<name>A0ACC0WRV0_9STRA</name>
<evidence type="ECO:0000313" key="2">
    <source>
        <dbReference type="Proteomes" id="UP001163321"/>
    </source>
</evidence>
<protein>
    <submittedName>
        <fullName evidence="1">Uncharacterized protein</fullName>
    </submittedName>
</protein>
<proteinExistence type="predicted"/>
<accession>A0ACC0WRV0</accession>
<dbReference type="Proteomes" id="UP001163321">
    <property type="component" value="Chromosome 1"/>
</dbReference>